<dbReference type="OrthoDB" id="1002047at2"/>
<feature type="region of interest" description="Disordered" evidence="1">
    <location>
        <begin position="134"/>
        <end position="158"/>
    </location>
</feature>
<evidence type="ECO:0000259" key="2">
    <source>
        <dbReference type="Pfam" id="PF22551"/>
    </source>
</evidence>
<dbReference type="InterPro" id="IPR054343">
    <property type="entry name" value="TY-Chap_M"/>
</dbReference>
<protein>
    <recommendedName>
        <fullName evidence="2">TY-Chap central domain-containing protein</fullName>
    </recommendedName>
</protein>
<dbReference type="AlphaFoldDB" id="A0A2U8E0X3"/>
<evidence type="ECO:0000256" key="1">
    <source>
        <dbReference type="SAM" id="MobiDB-lite"/>
    </source>
</evidence>
<evidence type="ECO:0000313" key="4">
    <source>
        <dbReference type="Proteomes" id="UP000244896"/>
    </source>
</evidence>
<proteinExistence type="predicted"/>
<accession>A0A2U8E0X3</accession>
<dbReference type="RefSeq" id="WP_108824308.1">
    <property type="nucleotide sequence ID" value="NZ_CP023004.1"/>
</dbReference>
<dbReference type="Proteomes" id="UP000244896">
    <property type="component" value="Chromosome"/>
</dbReference>
<gene>
    <name evidence="3" type="ORF">CKA38_03855</name>
</gene>
<sequence length="158" mass="18463">MSSQTPHRRTREELQKLYMDALEQQGYRPELDQDGDVRFRHEGNSYFIEVREDDPMFFRVVMPNFWDIESPKERARIIEAANITCSDIKVAKVFIVRNDTWCAVELFLPEQELFAPILQRCLIAIRAAVNTFTEHMRSQPKPPPLPGADDDDDDDDFS</sequence>
<evidence type="ECO:0000313" key="3">
    <source>
        <dbReference type="EMBL" id="AWI08499.1"/>
    </source>
</evidence>
<dbReference type="Pfam" id="PF22551">
    <property type="entry name" value="TY-Chap1"/>
    <property type="match status" value="1"/>
</dbReference>
<feature type="compositionally biased region" description="Acidic residues" evidence="1">
    <location>
        <begin position="148"/>
        <end position="158"/>
    </location>
</feature>
<name>A0A2U8E0X3_9BACT</name>
<organism evidence="3 4">
    <name type="scientific">Ereboglobus luteus</name>
    <dbReference type="NCBI Taxonomy" id="1796921"/>
    <lineage>
        <taxon>Bacteria</taxon>
        <taxon>Pseudomonadati</taxon>
        <taxon>Verrucomicrobiota</taxon>
        <taxon>Opitutia</taxon>
        <taxon>Opitutales</taxon>
        <taxon>Opitutaceae</taxon>
        <taxon>Ereboglobus</taxon>
    </lineage>
</organism>
<dbReference type="EMBL" id="CP023004">
    <property type="protein sequence ID" value="AWI08499.1"/>
    <property type="molecule type" value="Genomic_DNA"/>
</dbReference>
<feature type="domain" description="TY-Chap central" evidence="2">
    <location>
        <begin position="12"/>
        <end position="130"/>
    </location>
</feature>
<reference evidence="3 4" key="1">
    <citation type="journal article" date="2018" name="Syst. Appl. Microbiol.">
        <title>Ereboglobus luteus gen. nov. sp. nov. from cockroach guts, and new insights into the oxygen relationship of the genera Opitutus and Didymococcus (Verrucomicrobia: Opitutaceae).</title>
        <authorList>
            <person name="Tegtmeier D."/>
            <person name="Belitz A."/>
            <person name="Radek R."/>
            <person name="Heimerl T."/>
            <person name="Brune A."/>
        </authorList>
    </citation>
    <scope>NUCLEOTIDE SEQUENCE [LARGE SCALE GENOMIC DNA]</scope>
    <source>
        <strain evidence="3 4">Ho45</strain>
    </source>
</reference>
<keyword evidence="4" id="KW-1185">Reference proteome</keyword>
<dbReference type="KEGG" id="elut:CKA38_03855"/>